<evidence type="ECO:0000256" key="8">
    <source>
        <dbReference type="ARBA" id="ARBA00023180"/>
    </source>
</evidence>
<keyword evidence="9" id="KW-0418">Kinase</keyword>
<dbReference type="GO" id="GO:0016020">
    <property type="term" value="C:membrane"/>
    <property type="evidence" value="ECO:0007669"/>
    <property type="project" value="UniProtKB-SubCell"/>
</dbReference>
<keyword evidence="4" id="KW-0732">Signal</keyword>
<dbReference type="SUPFAM" id="SSF52058">
    <property type="entry name" value="L domain-like"/>
    <property type="match status" value="1"/>
</dbReference>
<dbReference type="Gene3D" id="3.80.10.10">
    <property type="entry name" value="Ribonuclease Inhibitor"/>
    <property type="match status" value="1"/>
</dbReference>
<accession>A0ABD1T4U3</accession>
<evidence type="ECO:0000256" key="4">
    <source>
        <dbReference type="ARBA" id="ARBA00022729"/>
    </source>
</evidence>
<evidence type="ECO:0000256" key="5">
    <source>
        <dbReference type="ARBA" id="ARBA00022737"/>
    </source>
</evidence>
<keyword evidence="10" id="KW-1185">Reference proteome</keyword>
<evidence type="ECO:0000256" key="3">
    <source>
        <dbReference type="ARBA" id="ARBA00022692"/>
    </source>
</evidence>
<dbReference type="Pfam" id="PF00560">
    <property type="entry name" value="LRR_1"/>
    <property type="match status" value="1"/>
</dbReference>
<name>A0ABD1T4U3_9LAMI</name>
<comment type="subcellular location">
    <subcellularLocation>
        <location evidence="1">Membrane</location>
        <topology evidence="1">Single-pass type I membrane protein</topology>
    </subcellularLocation>
</comment>
<keyword evidence="9" id="KW-0675">Receptor</keyword>
<dbReference type="EMBL" id="JBFOLJ010000009">
    <property type="protein sequence ID" value="KAL2507751.1"/>
    <property type="molecule type" value="Genomic_DNA"/>
</dbReference>
<evidence type="ECO:0000313" key="10">
    <source>
        <dbReference type="Proteomes" id="UP001604277"/>
    </source>
</evidence>
<keyword evidence="5" id="KW-0677">Repeat</keyword>
<keyword evidence="8" id="KW-0325">Glycoprotein</keyword>
<evidence type="ECO:0000313" key="9">
    <source>
        <dbReference type="EMBL" id="KAL2507751.1"/>
    </source>
</evidence>
<keyword evidence="3" id="KW-0812">Transmembrane</keyword>
<comment type="caution">
    <text evidence="9">The sequence shown here is derived from an EMBL/GenBank/DDBJ whole genome shotgun (WGS) entry which is preliminary data.</text>
</comment>
<organism evidence="9 10">
    <name type="scientific">Forsythia ovata</name>
    <dbReference type="NCBI Taxonomy" id="205694"/>
    <lineage>
        <taxon>Eukaryota</taxon>
        <taxon>Viridiplantae</taxon>
        <taxon>Streptophyta</taxon>
        <taxon>Embryophyta</taxon>
        <taxon>Tracheophyta</taxon>
        <taxon>Spermatophyta</taxon>
        <taxon>Magnoliopsida</taxon>
        <taxon>eudicotyledons</taxon>
        <taxon>Gunneridae</taxon>
        <taxon>Pentapetalae</taxon>
        <taxon>asterids</taxon>
        <taxon>lamiids</taxon>
        <taxon>Lamiales</taxon>
        <taxon>Oleaceae</taxon>
        <taxon>Forsythieae</taxon>
        <taxon>Forsythia</taxon>
    </lineage>
</organism>
<reference evidence="10" key="1">
    <citation type="submission" date="2024-07" db="EMBL/GenBank/DDBJ databases">
        <title>Two chromosome-level genome assemblies of Korean endemic species Abeliophyllum distichum and Forsythia ovata (Oleaceae).</title>
        <authorList>
            <person name="Jang H."/>
        </authorList>
    </citation>
    <scope>NUCLEOTIDE SEQUENCE [LARGE SCALE GENOMIC DNA]</scope>
</reference>
<gene>
    <name evidence="9" type="ORF">Fot_31398</name>
</gene>
<dbReference type="PANTHER" id="PTHR48063">
    <property type="entry name" value="LRR RECEPTOR-LIKE KINASE"/>
    <property type="match status" value="1"/>
</dbReference>
<dbReference type="InterPro" id="IPR001611">
    <property type="entry name" value="Leu-rich_rpt"/>
</dbReference>
<evidence type="ECO:0000256" key="2">
    <source>
        <dbReference type="ARBA" id="ARBA00022614"/>
    </source>
</evidence>
<keyword evidence="6" id="KW-1133">Transmembrane helix</keyword>
<dbReference type="InterPro" id="IPR032675">
    <property type="entry name" value="LRR_dom_sf"/>
</dbReference>
<dbReference type="InterPro" id="IPR046956">
    <property type="entry name" value="RLP23-like"/>
</dbReference>
<dbReference type="AlphaFoldDB" id="A0ABD1T4U3"/>
<dbReference type="Pfam" id="PF13855">
    <property type="entry name" value="LRR_8"/>
    <property type="match status" value="1"/>
</dbReference>
<sequence length="195" mass="22184">MENEIRRQPEITVFRWKMKDLIQGEMYNRIIDLKLSMGYHQHSCDPATSAVTAIALDLLGLVRELKFTTLVPLMYLQNLTLSGNFLTDRLVPAVGLITSLQVIDLFGNQFYGPIPARLNNLWALHHLNLSNNNFSGWFPPGIRNLQQLKALDLHSNQLQGDLQEFISELRNVEHLDLSGNTFYGSMEMSPENVSS</sequence>
<dbReference type="FunFam" id="3.80.10.10:FF:000383">
    <property type="entry name" value="Leucine-rich repeat receptor protein kinase EMS1"/>
    <property type="match status" value="1"/>
</dbReference>
<evidence type="ECO:0000256" key="7">
    <source>
        <dbReference type="ARBA" id="ARBA00023136"/>
    </source>
</evidence>
<evidence type="ECO:0000256" key="6">
    <source>
        <dbReference type="ARBA" id="ARBA00022989"/>
    </source>
</evidence>
<dbReference type="Proteomes" id="UP001604277">
    <property type="component" value="Unassembled WGS sequence"/>
</dbReference>
<dbReference type="GO" id="GO:0016301">
    <property type="term" value="F:kinase activity"/>
    <property type="evidence" value="ECO:0007669"/>
    <property type="project" value="UniProtKB-KW"/>
</dbReference>
<keyword evidence="2" id="KW-0433">Leucine-rich repeat</keyword>
<proteinExistence type="predicted"/>
<keyword evidence="7" id="KW-0472">Membrane</keyword>
<keyword evidence="9" id="KW-0808">Transferase</keyword>
<evidence type="ECO:0000256" key="1">
    <source>
        <dbReference type="ARBA" id="ARBA00004479"/>
    </source>
</evidence>
<protein>
    <submittedName>
        <fullName evidence="9">Inactive receptor kinase</fullName>
    </submittedName>
</protein>